<name>A0A6A5ZAB9_9PLEO</name>
<dbReference type="OrthoDB" id="4790878at2759"/>
<organism evidence="2 3">
    <name type="scientific">Lophiotrema nucula</name>
    <dbReference type="NCBI Taxonomy" id="690887"/>
    <lineage>
        <taxon>Eukaryota</taxon>
        <taxon>Fungi</taxon>
        <taxon>Dikarya</taxon>
        <taxon>Ascomycota</taxon>
        <taxon>Pezizomycotina</taxon>
        <taxon>Dothideomycetes</taxon>
        <taxon>Pleosporomycetidae</taxon>
        <taxon>Pleosporales</taxon>
        <taxon>Lophiotremataceae</taxon>
        <taxon>Lophiotrema</taxon>
    </lineage>
</organism>
<keyword evidence="3" id="KW-1185">Reference proteome</keyword>
<accession>A0A6A5ZAB9</accession>
<gene>
    <name evidence="2" type="ORF">BDV96DRAFT_599692</name>
</gene>
<dbReference type="Proteomes" id="UP000799770">
    <property type="component" value="Unassembled WGS sequence"/>
</dbReference>
<proteinExistence type="predicted"/>
<sequence>MVTPRYQLHMLLEELCLSERSNSSNQFLKDNKERKQNGQQKRSGHHYSILQLPGETRNQVYKLALTHISGKLYCWRRTTWYNGQAHHSFRVSRCKEPKSRHIDFNQLKFTCHQLYRETVDLETKFNTIIFTCLSLDQDRNIPIPDFLLYTSQCAGPRLCWLRTVILDYDKVTGLTVPEPAVTIAKLAHFCRRTPHVMVKYLFNVEGRSRCTHPWYIPYLMRAYVFFNLALRDLHVAPRIVLQPFQVDEATRWRSKSSAAEMEAPNLRFFLADWDEQALERWLYLAPQYQYGEMVRDWIQNGI</sequence>
<dbReference type="AlphaFoldDB" id="A0A6A5ZAB9"/>
<protein>
    <submittedName>
        <fullName evidence="2">Uncharacterized protein</fullName>
    </submittedName>
</protein>
<evidence type="ECO:0000313" key="3">
    <source>
        <dbReference type="Proteomes" id="UP000799770"/>
    </source>
</evidence>
<evidence type="ECO:0000313" key="2">
    <source>
        <dbReference type="EMBL" id="KAF2115338.1"/>
    </source>
</evidence>
<evidence type="ECO:0000256" key="1">
    <source>
        <dbReference type="SAM" id="MobiDB-lite"/>
    </source>
</evidence>
<reference evidence="2" key="1">
    <citation type="journal article" date="2020" name="Stud. Mycol.">
        <title>101 Dothideomycetes genomes: a test case for predicting lifestyles and emergence of pathogens.</title>
        <authorList>
            <person name="Haridas S."/>
            <person name="Albert R."/>
            <person name="Binder M."/>
            <person name="Bloem J."/>
            <person name="Labutti K."/>
            <person name="Salamov A."/>
            <person name="Andreopoulos B."/>
            <person name="Baker S."/>
            <person name="Barry K."/>
            <person name="Bills G."/>
            <person name="Bluhm B."/>
            <person name="Cannon C."/>
            <person name="Castanera R."/>
            <person name="Culley D."/>
            <person name="Daum C."/>
            <person name="Ezra D."/>
            <person name="Gonzalez J."/>
            <person name="Henrissat B."/>
            <person name="Kuo A."/>
            <person name="Liang C."/>
            <person name="Lipzen A."/>
            <person name="Lutzoni F."/>
            <person name="Magnuson J."/>
            <person name="Mondo S."/>
            <person name="Nolan M."/>
            <person name="Ohm R."/>
            <person name="Pangilinan J."/>
            <person name="Park H.-J."/>
            <person name="Ramirez L."/>
            <person name="Alfaro M."/>
            <person name="Sun H."/>
            <person name="Tritt A."/>
            <person name="Yoshinaga Y."/>
            <person name="Zwiers L.-H."/>
            <person name="Turgeon B."/>
            <person name="Goodwin S."/>
            <person name="Spatafora J."/>
            <person name="Crous P."/>
            <person name="Grigoriev I."/>
        </authorList>
    </citation>
    <scope>NUCLEOTIDE SEQUENCE</scope>
    <source>
        <strain evidence="2">CBS 627.86</strain>
    </source>
</reference>
<dbReference type="EMBL" id="ML977323">
    <property type="protein sequence ID" value="KAF2115338.1"/>
    <property type="molecule type" value="Genomic_DNA"/>
</dbReference>
<feature type="region of interest" description="Disordered" evidence="1">
    <location>
        <begin position="26"/>
        <end position="46"/>
    </location>
</feature>